<name>A0A4R6HB16_9BACT</name>
<dbReference type="Pfam" id="PF11888">
    <property type="entry name" value="DUF3408"/>
    <property type="match status" value="1"/>
</dbReference>
<gene>
    <name evidence="1" type="ORF">DET52_101186</name>
</gene>
<proteinExistence type="predicted"/>
<dbReference type="Proteomes" id="UP000294848">
    <property type="component" value="Unassembled WGS sequence"/>
</dbReference>
<dbReference type="InterPro" id="IPR021823">
    <property type="entry name" value="DUF3408"/>
</dbReference>
<accession>A0A4R6HB16</accession>
<dbReference type="EMBL" id="SNWI01000001">
    <property type="protein sequence ID" value="TDO04835.1"/>
    <property type="molecule type" value="Genomic_DNA"/>
</dbReference>
<reference evidence="1 2" key="1">
    <citation type="submission" date="2019-03" db="EMBL/GenBank/DDBJ databases">
        <title>Freshwater and sediment microbial communities from various areas in North America, analyzing microbe dynamics in response to fracking.</title>
        <authorList>
            <person name="Lamendella R."/>
        </authorList>
    </citation>
    <scope>NUCLEOTIDE SEQUENCE [LARGE SCALE GENOMIC DNA]</scope>
    <source>
        <strain evidence="1 2">114D</strain>
    </source>
</reference>
<dbReference type="RefSeq" id="WP_166642781.1">
    <property type="nucleotide sequence ID" value="NZ_SNWI01000001.1"/>
</dbReference>
<comment type="caution">
    <text evidence="1">The sequence shown here is derived from an EMBL/GenBank/DDBJ whole genome shotgun (WGS) entry which is preliminary data.</text>
</comment>
<protein>
    <submittedName>
        <fullName evidence="1">Uncharacterized protein DUF3408</fullName>
    </submittedName>
</protein>
<organism evidence="1 2">
    <name type="scientific">Sunxiuqinia elliptica</name>
    <dbReference type="NCBI Taxonomy" id="655355"/>
    <lineage>
        <taxon>Bacteria</taxon>
        <taxon>Pseudomonadati</taxon>
        <taxon>Bacteroidota</taxon>
        <taxon>Bacteroidia</taxon>
        <taxon>Marinilabiliales</taxon>
        <taxon>Prolixibacteraceae</taxon>
        <taxon>Sunxiuqinia</taxon>
    </lineage>
</organism>
<evidence type="ECO:0000313" key="2">
    <source>
        <dbReference type="Proteomes" id="UP000294848"/>
    </source>
</evidence>
<evidence type="ECO:0000313" key="1">
    <source>
        <dbReference type="EMBL" id="TDO04835.1"/>
    </source>
</evidence>
<dbReference type="AlphaFoldDB" id="A0A4R6HB16"/>
<sequence>MKKDKRTEPEESISEMASYEEQYLKPIELDRRQCVYISKGNHDVLTSLIRSLNVKGLTIGGYIDNVITEHIQKHKAEINHLYRRERNDLV</sequence>